<keyword evidence="2" id="KW-1185">Reference proteome</keyword>
<dbReference type="Proteomes" id="UP000576082">
    <property type="component" value="Unassembled WGS sequence"/>
</dbReference>
<name>A0A7X9XDM0_9BACT</name>
<organism evidence="1 2">
    <name type="scientific">Flammeovirga aprica JL-4</name>
    <dbReference type="NCBI Taxonomy" id="694437"/>
    <lineage>
        <taxon>Bacteria</taxon>
        <taxon>Pseudomonadati</taxon>
        <taxon>Bacteroidota</taxon>
        <taxon>Cytophagia</taxon>
        <taxon>Cytophagales</taxon>
        <taxon>Flammeovirgaceae</taxon>
        <taxon>Flammeovirga</taxon>
    </lineage>
</organism>
<reference evidence="1 2" key="1">
    <citation type="submission" date="2020-04" db="EMBL/GenBank/DDBJ databases">
        <title>Flammeovirga sp. SR4, a novel species isolated from seawater.</title>
        <authorList>
            <person name="Wang X."/>
        </authorList>
    </citation>
    <scope>NUCLEOTIDE SEQUENCE [LARGE SCALE GENOMIC DNA]</scope>
    <source>
        <strain evidence="1 2">ATCC 23126</strain>
    </source>
</reference>
<evidence type="ECO:0000313" key="2">
    <source>
        <dbReference type="Proteomes" id="UP000576082"/>
    </source>
</evidence>
<gene>
    <name evidence="1" type="ORF">HHU12_32860</name>
</gene>
<dbReference type="RefSeq" id="WP_169660963.1">
    <property type="nucleotide sequence ID" value="NZ_JABANE010000211.1"/>
</dbReference>
<evidence type="ECO:0000313" key="1">
    <source>
        <dbReference type="EMBL" id="NME72794.1"/>
    </source>
</evidence>
<sequence length="109" mass="13175">MEGLSEYSRRGYWISKEIVENSILYLGMNPSYPHKQYEFRERIFFHTENEISKHNYFKVINSFHNKAQKYSGTVELMSHYDLLVLRETKQDLVKKFTKTENGKLYLKKI</sequence>
<comment type="caution">
    <text evidence="1">The sequence shown here is derived from an EMBL/GenBank/DDBJ whole genome shotgun (WGS) entry which is preliminary data.</text>
</comment>
<proteinExistence type="predicted"/>
<protein>
    <submittedName>
        <fullName evidence="1">Uncharacterized protein</fullName>
    </submittedName>
</protein>
<accession>A0A7X9XDM0</accession>
<dbReference type="EMBL" id="JABANE010000211">
    <property type="protein sequence ID" value="NME72794.1"/>
    <property type="molecule type" value="Genomic_DNA"/>
</dbReference>
<dbReference type="AlphaFoldDB" id="A0A7X9XDM0"/>